<evidence type="ECO:0000313" key="1">
    <source>
        <dbReference type="EMBL" id="OBZ78442.1"/>
    </source>
</evidence>
<reference evidence="1 2" key="1">
    <citation type="submission" date="2016-03" db="EMBL/GenBank/DDBJ databases">
        <title>Whole genome sequencing of Grifola frondosa 9006-11.</title>
        <authorList>
            <person name="Min B."/>
            <person name="Park H."/>
            <person name="Kim J.-G."/>
            <person name="Cho H."/>
            <person name="Oh Y.-L."/>
            <person name="Kong W.-S."/>
            <person name="Choi I.-G."/>
        </authorList>
    </citation>
    <scope>NUCLEOTIDE SEQUENCE [LARGE SCALE GENOMIC DNA]</scope>
    <source>
        <strain evidence="1 2">9006-11</strain>
    </source>
</reference>
<proteinExistence type="predicted"/>
<dbReference type="Proteomes" id="UP000092993">
    <property type="component" value="Unassembled WGS sequence"/>
</dbReference>
<gene>
    <name evidence="1" type="ORF">A0H81_02006</name>
</gene>
<organism evidence="1 2">
    <name type="scientific">Grifola frondosa</name>
    <name type="common">Maitake</name>
    <name type="synonym">Polyporus frondosus</name>
    <dbReference type="NCBI Taxonomy" id="5627"/>
    <lineage>
        <taxon>Eukaryota</taxon>
        <taxon>Fungi</taxon>
        <taxon>Dikarya</taxon>
        <taxon>Basidiomycota</taxon>
        <taxon>Agaricomycotina</taxon>
        <taxon>Agaricomycetes</taxon>
        <taxon>Polyporales</taxon>
        <taxon>Grifolaceae</taxon>
        <taxon>Grifola</taxon>
    </lineage>
</organism>
<sequence length="129" mass="14688">MKKCVGQYGPDPSCTPTVQVEHLCIRLTHCQCNDAYELRILSFRAEIMAADDATIKFTIGERRRRLSYVESLHIFKDCLCSKDASNTHFLTTWHLPSTHNLSNQSELLVCHAVDERHDVIVRSQSVVDA</sequence>
<keyword evidence="2" id="KW-1185">Reference proteome</keyword>
<name>A0A1C7MNJ9_GRIFR</name>
<dbReference type="EMBL" id="LUGG01000002">
    <property type="protein sequence ID" value="OBZ78442.1"/>
    <property type="molecule type" value="Genomic_DNA"/>
</dbReference>
<evidence type="ECO:0000313" key="2">
    <source>
        <dbReference type="Proteomes" id="UP000092993"/>
    </source>
</evidence>
<dbReference type="AlphaFoldDB" id="A0A1C7MNJ9"/>
<comment type="caution">
    <text evidence="1">The sequence shown here is derived from an EMBL/GenBank/DDBJ whole genome shotgun (WGS) entry which is preliminary data.</text>
</comment>
<protein>
    <submittedName>
        <fullName evidence="1">Uncharacterized protein</fullName>
    </submittedName>
</protein>
<accession>A0A1C7MNJ9</accession>